<dbReference type="Gene3D" id="3.40.720.10">
    <property type="entry name" value="Alkaline Phosphatase, subunit A"/>
    <property type="match status" value="1"/>
</dbReference>
<protein>
    <submittedName>
        <fullName evidence="4">Sulfatase family protein</fullName>
    </submittedName>
</protein>
<proteinExistence type="predicted"/>
<organism evidence="4">
    <name type="scientific">uncultured Thermomicrobiales bacterium</name>
    <dbReference type="NCBI Taxonomy" id="1645740"/>
    <lineage>
        <taxon>Bacteria</taxon>
        <taxon>Pseudomonadati</taxon>
        <taxon>Thermomicrobiota</taxon>
        <taxon>Thermomicrobia</taxon>
        <taxon>Thermomicrobiales</taxon>
        <taxon>environmental samples</taxon>
    </lineage>
</organism>
<dbReference type="GO" id="GO:0008484">
    <property type="term" value="F:sulfuric ester hydrolase activity"/>
    <property type="evidence" value="ECO:0007669"/>
    <property type="project" value="TreeGrafter"/>
</dbReference>
<evidence type="ECO:0000313" key="4">
    <source>
        <dbReference type="EMBL" id="CAA9559616.1"/>
    </source>
</evidence>
<evidence type="ECO:0000256" key="2">
    <source>
        <dbReference type="ARBA" id="ARBA00022801"/>
    </source>
</evidence>
<dbReference type="SUPFAM" id="SSF53649">
    <property type="entry name" value="Alkaline phosphatase-like"/>
    <property type="match status" value="1"/>
</dbReference>
<evidence type="ECO:0000259" key="3">
    <source>
        <dbReference type="Pfam" id="PF00884"/>
    </source>
</evidence>
<dbReference type="EMBL" id="CADCWE010000235">
    <property type="protein sequence ID" value="CAA9559616.1"/>
    <property type="molecule type" value="Genomic_DNA"/>
</dbReference>
<gene>
    <name evidence="4" type="ORF">AVDCRST_MAG73-3619</name>
</gene>
<dbReference type="PANTHER" id="PTHR45953">
    <property type="entry name" value="IDURONATE 2-SULFATASE"/>
    <property type="match status" value="1"/>
</dbReference>
<keyword evidence="1" id="KW-0479">Metal-binding</keyword>
<dbReference type="CDD" id="cd16027">
    <property type="entry name" value="SGSH"/>
    <property type="match status" value="1"/>
</dbReference>
<feature type="domain" description="Sulfatase N-terminal" evidence="3">
    <location>
        <begin position="14"/>
        <end position="305"/>
    </location>
</feature>
<dbReference type="PANTHER" id="PTHR45953:SF1">
    <property type="entry name" value="IDURONATE 2-SULFATASE"/>
    <property type="match status" value="1"/>
</dbReference>
<dbReference type="InterPro" id="IPR017850">
    <property type="entry name" value="Alkaline_phosphatase_core_sf"/>
</dbReference>
<dbReference type="AlphaFoldDB" id="A0A6J4UXN2"/>
<dbReference type="InterPro" id="IPR000917">
    <property type="entry name" value="Sulfatase_N"/>
</dbReference>
<reference evidence="4" key="1">
    <citation type="submission" date="2020-02" db="EMBL/GenBank/DDBJ databases">
        <authorList>
            <person name="Meier V. D."/>
        </authorList>
    </citation>
    <scope>NUCLEOTIDE SEQUENCE</scope>
    <source>
        <strain evidence="4">AVDCRST_MAG73</strain>
    </source>
</reference>
<dbReference type="Pfam" id="PF00884">
    <property type="entry name" value="Sulfatase"/>
    <property type="match status" value="1"/>
</dbReference>
<accession>A0A6J4UXN2</accession>
<sequence>MDQGTPPDHEPARPNVLIVTCHDLGRHLGCYGVATVQTPQMDALAADGVRFQRAFCTAPQCSSSRASLFTGRYPHSNGVMGLTHSGFGWDLHPEERHLGQVLRAAGFTTALVGIHHESRSVDPAEIAARCGLDVLVPPGPGDRMTDRALALLAGYAEGRRPFFLHVGYHEPHRAPHPDEIGFMGFLGEGVVPDLERGVTVPPYLRDEPSARVELAELQGAIRSVDSTIGRLLAGLGALGLERETLLVVTTDHGLAVPRAKCSLYDPGIEAALIVRFPARGWVGGRTPEALVSNIDLFPTVLNVVGLPIAPAVQGRDLRRVLDGTANRHRDHVHAEMTEHDYYDPQRCVRTERHKLIVNFAAAPAFMDPSQSWCPRCRPVFPDDPATAYHPPVELYDLTTDPLERTNLADDPDQTPVRDDLMALLRDWMVTTGDPLLEGAVTPPAHRRAVGLLRTAPTKQGG</sequence>
<dbReference type="GO" id="GO:0046872">
    <property type="term" value="F:metal ion binding"/>
    <property type="evidence" value="ECO:0007669"/>
    <property type="project" value="UniProtKB-KW"/>
</dbReference>
<keyword evidence="2" id="KW-0378">Hydrolase</keyword>
<dbReference type="GO" id="GO:0005737">
    <property type="term" value="C:cytoplasm"/>
    <property type="evidence" value="ECO:0007669"/>
    <property type="project" value="TreeGrafter"/>
</dbReference>
<name>A0A6J4UXN2_9BACT</name>
<evidence type="ECO:0000256" key="1">
    <source>
        <dbReference type="ARBA" id="ARBA00022723"/>
    </source>
</evidence>